<name>A0A402CW18_9BACT</name>
<sequence>MDTIEFKLVKDSEIYADKAPSPAVAIFVNGRSLIDLAREIELPFAEAEGRTTDAGNYAWLRLNWLHGPWEHFHGTAESEFYYRAKTNLLECGDCGVSGCWPLLARIEVKKTIVVWKKFEQPYRRKKYASSRVKHWNYDIFGPFRFDREQYETALKAMIGEASKTVTPPFASA</sequence>
<reference evidence="1 2" key="1">
    <citation type="journal article" date="2019" name="Int. J. Syst. Evol. Microbiol.">
        <title>Capsulimonas corticalis gen. nov., sp. nov., an aerobic capsulated bacterium, of a novel bacterial order, Capsulimonadales ord. nov., of the class Armatimonadia of the phylum Armatimonadetes.</title>
        <authorList>
            <person name="Li J."/>
            <person name="Kudo C."/>
            <person name="Tonouchi A."/>
        </authorList>
    </citation>
    <scope>NUCLEOTIDE SEQUENCE [LARGE SCALE GENOMIC DNA]</scope>
    <source>
        <strain evidence="1 2">AX-7</strain>
    </source>
</reference>
<gene>
    <name evidence="1" type="ORF">CCAX7_60580</name>
</gene>
<protein>
    <submittedName>
        <fullName evidence="1">Uncharacterized protein</fullName>
    </submittedName>
</protein>
<dbReference type="OrthoDB" id="342114at2"/>
<keyword evidence="2" id="KW-1185">Reference proteome</keyword>
<dbReference type="RefSeq" id="WP_119321563.1">
    <property type="nucleotide sequence ID" value="NZ_AP025739.1"/>
</dbReference>
<dbReference type="Proteomes" id="UP000287394">
    <property type="component" value="Chromosome"/>
</dbReference>
<dbReference type="KEGG" id="ccot:CCAX7_60580"/>
<evidence type="ECO:0000313" key="2">
    <source>
        <dbReference type="Proteomes" id="UP000287394"/>
    </source>
</evidence>
<dbReference type="AlphaFoldDB" id="A0A402CW18"/>
<dbReference type="EMBL" id="AP025739">
    <property type="protein sequence ID" value="BDI34007.1"/>
    <property type="molecule type" value="Genomic_DNA"/>
</dbReference>
<organism evidence="1 2">
    <name type="scientific">Capsulimonas corticalis</name>
    <dbReference type="NCBI Taxonomy" id="2219043"/>
    <lineage>
        <taxon>Bacteria</taxon>
        <taxon>Bacillati</taxon>
        <taxon>Armatimonadota</taxon>
        <taxon>Armatimonadia</taxon>
        <taxon>Capsulimonadales</taxon>
        <taxon>Capsulimonadaceae</taxon>
        <taxon>Capsulimonas</taxon>
    </lineage>
</organism>
<accession>A0A402CW18</accession>
<evidence type="ECO:0000313" key="1">
    <source>
        <dbReference type="EMBL" id="BDI34007.1"/>
    </source>
</evidence>
<proteinExistence type="predicted"/>